<keyword evidence="2" id="KW-1185">Reference proteome</keyword>
<proteinExistence type="predicted"/>
<organism evidence="1 2">
    <name type="scientific">Nonomuraea typhae</name>
    <dbReference type="NCBI Taxonomy" id="2603600"/>
    <lineage>
        <taxon>Bacteria</taxon>
        <taxon>Bacillati</taxon>
        <taxon>Actinomycetota</taxon>
        <taxon>Actinomycetes</taxon>
        <taxon>Streptosporangiales</taxon>
        <taxon>Streptosporangiaceae</taxon>
        <taxon>Nonomuraea</taxon>
    </lineage>
</organism>
<evidence type="ECO:0000313" key="2">
    <source>
        <dbReference type="Proteomes" id="UP001612741"/>
    </source>
</evidence>
<name>A0ABW7Z5M5_9ACTN</name>
<comment type="caution">
    <text evidence="1">The sequence shown here is derived from an EMBL/GenBank/DDBJ whole genome shotgun (WGS) entry which is preliminary data.</text>
</comment>
<gene>
    <name evidence="1" type="ORF">ACIBG2_39300</name>
</gene>
<reference evidence="1 2" key="1">
    <citation type="submission" date="2024-10" db="EMBL/GenBank/DDBJ databases">
        <title>The Natural Products Discovery Center: Release of the First 8490 Sequenced Strains for Exploring Actinobacteria Biosynthetic Diversity.</title>
        <authorList>
            <person name="Kalkreuter E."/>
            <person name="Kautsar S.A."/>
            <person name="Yang D."/>
            <person name="Bader C.D."/>
            <person name="Teijaro C.N."/>
            <person name="Fluegel L."/>
            <person name="Davis C.M."/>
            <person name="Simpson J.R."/>
            <person name="Lauterbach L."/>
            <person name="Steele A.D."/>
            <person name="Gui C."/>
            <person name="Meng S."/>
            <person name="Li G."/>
            <person name="Viehrig K."/>
            <person name="Ye F."/>
            <person name="Su P."/>
            <person name="Kiefer A.F."/>
            <person name="Nichols A."/>
            <person name="Cepeda A.J."/>
            <person name="Yan W."/>
            <person name="Fan B."/>
            <person name="Jiang Y."/>
            <person name="Adhikari A."/>
            <person name="Zheng C.-J."/>
            <person name="Schuster L."/>
            <person name="Cowan T.M."/>
            <person name="Smanski M.J."/>
            <person name="Chevrette M.G."/>
            <person name="De Carvalho L.P.S."/>
            <person name="Shen B."/>
        </authorList>
    </citation>
    <scope>NUCLEOTIDE SEQUENCE [LARGE SCALE GENOMIC DNA]</scope>
    <source>
        <strain evidence="1 2">NPDC050545</strain>
    </source>
</reference>
<dbReference type="Proteomes" id="UP001612741">
    <property type="component" value="Unassembled WGS sequence"/>
</dbReference>
<dbReference type="Gene3D" id="1.25.40.10">
    <property type="entry name" value="Tetratricopeptide repeat domain"/>
    <property type="match status" value="1"/>
</dbReference>
<dbReference type="RefSeq" id="WP_397089261.1">
    <property type="nucleotide sequence ID" value="NZ_JBITGY010000012.1"/>
</dbReference>
<dbReference type="EMBL" id="JBITGY010000012">
    <property type="protein sequence ID" value="MFI6503485.1"/>
    <property type="molecule type" value="Genomic_DNA"/>
</dbReference>
<protein>
    <submittedName>
        <fullName evidence="1">Transcriptional regulator</fullName>
    </submittedName>
</protein>
<evidence type="ECO:0000313" key="1">
    <source>
        <dbReference type="EMBL" id="MFI6503485.1"/>
    </source>
</evidence>
<sequence>MARWIRDSAIPRGDVPEIICEIVGPRVGRVLSLAEIGMIRRGAESCDVELPQAVDQAVALWRGDLGNRVFLAGASVIEGPAAIAPVFEWENPPHEVDVSRRGARPVSLDDVEALMAARRRYEQMYRRVGGVPVRPRVVAFLNTSVTPLLKGGHDDGVGRGLFRAAGGLVALAGICAYDSGRQALSQRYLFHALRMAKASGNLAFGGYVVALLANQAMARAKHRYVIQYCETALRAARGHLSPALATDLHTLQAKAYARLGDRASCHAHMRSSEATASRISHADEPPETEYVQPGLLECQHAEALSSLGDLMPAQEYAEEALRSADDCHLRGQAHRLATLALVLADRGALDQAAATAETMLDRAEGMESDRIAGRIGTVVTALRPFDTRPVREFLARARHQPGVPL</sequence>
<dbReference type="InterPro" id="IPR011990">
    <property type="entry name" value="TPR-like_helical_dom_sf"/>
</dbReference>
<accession>A0ABW7Z5M5</accession>